<gene>
    <name evidence="2" type="ORF">NDU88_006615</name>
</gene>
<evidence type="ECO:0000313" key="3">
    <source>
        <dbReference type="Proteomes" id="UP001066276"/>
    </source>
</evidence>
<comment type="caution">
    <text evidence="2">The sequence shown here is derived from an EMBL/GenBank/DDBJ whole genome shotgun (WGS) entry which is preliminary data.</text>
</comment>
<sequence>MVMYAGGDCTHHRRRERHFLSVSTHHKKGVCRAIAKEVRTPGVFDRLSTHCRKRWEDLRRWARKTAEAQLGLTSQRGKGARRTLTPLSFRILEFRFRIMTLRALRSAGVRDSKEAPVSPARVPAPPAKAKNGPPPSKGKKGTPASKGKETQPASKGKKKTPAGRSKEAPPSAKGRKGYTTQAMALQASKAAGEGLEATSTPASTATCPAGSSTTASSSSPSGQPSEAADEGL</sequence>
<dbReference type="Proteomes" id="UP001066276">
    <property type="component" value="Chromosome 3_2"/>
</dbReference>
<keyword evidence="3" id="KW-1185">Reference proteome</keyword>
<feature type="compositionally biased region" description="Pro residues" evidence="1">
    <location>
        <begin position="122"/>
        <end position="136"/>
    </location>
</feature>
<feature type="compositionally biased region" description="Low complexity" evidence="1">
    <location>
        <begin position="197"/>
        <end position="226"/>
    </location>
</feature>
<name>A0AAV7TY46_PLEWA</name>
<reference evidence="2" key="1">
    <citation type="journal article" date="2022" name="bioRxiv">
        <title>Sequencing and chromosome-scale assembly of the giantPleurodeles waltlgenome.</title>
        <authorList>
            <person name="Brown T."/>
            <person name="Elewa A."/>
            <person name="Iarovenko S."/>
            <person name="Subramanian E."/>
            <person name="Araus A.J."/>
            <person name="Petzold A."/>
            <person name="Susuki M."/>
            <person name="Suzuki K.-i.T."/>
            <person name="Hayashi T."/>
            <person name="Toyoda A."/>
            <person name="Oliveira C."/>
            <person name="Osipova E."/>
            <person name="Leigh N.D."/>
            <person name="Simon A."/>
            <person name="Yun M.H."/>
        </authorList>
    </citation>
    <scope>NUCLEOTIDE SEQUENCE</scope>
    <source>
        <strain evidence="2">20211129_DDA</strain>
        <tissue evidence="2">Liver</tissue>
    </source>
</reference>
<dbReference type="AlphaFoldDB" id="A0AAV7TY46"/>
<proteinExistence type="predicted"/>
<evidence type="ECO:0000256" key="1">
    <source>
        <dbReference type="SAM" id="MobiDB-lite"/>
    </source>
</evidence>
<evidence type="ECO:0000313" key="2">
    <source>
        <dbReference type="EMBL" id="KAJ1181408.1"/>
    </source>
</evidence>
<accession>A0AAV7TY46</accession>
<feature type="region of interest" description="Disordered" evidence="1">
    <location>
        <begin position="107"/>
        <end position="232"/>
    </location>
</feature>
<organism evidence="2 3">
    <name type="scientific">Pleurodeles waltl</name>
    <name type="common">Iberian ribbed newt</name>
    <dbReference type="NCBI Taxonomy" id="8319"/>
    <lineage>
        <taxon>Eukaryota</taxon>
        <taxon>Metazoa</taxon>
        <taxon>Chordata</taxon>
        <taxon>Craniata</taxon>
        <taxon>Vertebrata</taxon>
        <taxon>Euteleostomi</taxon>
        <taxon>Amphibia</taxon>
        <taxon>Batrachia</taxon>
        <taxon>Caudata</taxon>
        <taxon>Salamandroidea</taxon>
        <taxon>Salamandridae</taxon>
        <taxon>Pleurodelinae</taxon>
        <taxon>Pleurodeles</taxon>
    </lineage>
</organism>
<dbReference type="EMBL" id="JANPWB010000006">
    <property type="protein sequence ID" value="KAJ1181408.1"/>
    <property type="molecule type" value="Genomic_DNA"/>
</dbReference>
<protein>
    <submittedName>
        <fullName evidence="2">Uncharacterized protein</fullName>
    </submittedName>
</protein>